<accession>A0A7G7CNK8</accession>
<sequence length="94" mass="10681">MTHSDKNYSFIDVQRREIFTEIVAKDGVETLAVEKNVPGGSSKRILLLNKYDAQKLKEALEFYLNTIYSKELAGMNATLSPKDMAELFGEDDEF</sequence>
<dbReference type="RefSeq" id="WP_185175552.1">
    <property type="nucleotide sequence ID" value="NZ_CP059404.1"/>
</dbReference>
<keyword evidence="2" id="KW-1185">Reference proteome</keyword>
<dbReference type="EMBL" id="CP059404">
    <property type="protein sequence ID" value="QNE89174.1"/>
    <property type="molecule type" value="Genomic_DNA"/>
</dbReference>
<evidence type="ECO:0000313" key="1">
    <source>
        <dbReference type="EMBL" id="QNE89174.1"/>
    </source>
</evidence>
<gene>
    <name evidence="1" type="ORF">H0194_08950</name>
</gene>
<dbReference type="AlphaFoldDB" id="A0A7G7CNK8"/>
<protein>
    <submittedName>
        <fullName evidence="1">Uncharacterized protein</fullName>
    </submittedName>
</protein>
<dbReference type="KEGG" id="cik:H0194_08950"/>
<name>A0A7G7CNK8_9CORY</name>
<dbReference type="Proteomes" id="UP000515743">
    <property type="component" value="Chromosome"/>
</dbReference>
<reference evidence="1 2" key="1">
    <citation type="submission" date="2020-07" db="EMBL/GenBank/DDBJ databases">
        <title>Complete genome and description of Corynebacterium incognita strain Marseille-Q3630 sp. nov.</title>
        <authorList>
            <person name="Boxberger M."/>
        </authorList>
    </citation>
    <scope>NUCLEOTIDE SEQUENCE [LARGE SCALE GENOMIC DNA]</scope>
    <source>
        <strain evidence="1 2">Marseille-Q3630</strain>
    </source>
</reference>
<evidence type="ECO:0000313" key="2">
    <source>
        <dbReference type="Proteomes" id="UP000515743"/>
    </source>
</evidence>
<proteinExistence type="predicted"/>
<organism evidence="1 2">
    <name type="scientific">Corynebacterium incognita</name>
    <dbReference type="NCBI Taxonomy" id="2754725"/>
    <lineage>
        <taxon>Bacteria</taxon>
        <taxon>Bacillati</taxon>
        <taxon>Actinomycetota</taxon>
        <taxon>Actinomycetes</taxon>
        <taxon>Mycobacteriales</taxon>
        <taxon>Corynebacteriaceae</taxon>
        <taxon>Corynebacterium</taxon>
    </lineage>
</organism>